<dbReference type="GO" id="GO:0009228">
    <property type="term" value="P:thiamine biosynthetic process"/>
    <property type="evidence" value="ECO:0007669"/>
    <property type="project" value="UniProtKB-KW"/>
</dbReference>
<dbReference type="Gene3D" id="3.20.20.70">
    <property type="entry name" value="Aldolase class I"/>
    <property type="match status" value="1"/>
</dbReference>
<evidence type="ECO:0000256" key="2">
    <source>
        <dbReference type="ARBA" id="ARBA00005165"/>
    </source>
</evidence>
<evidence type="ECO:0000256" key="6">
    <source>
        <dbReference type="ARBA" id="ARBA00022977"/>
    </source>
</evidence>
<comment type="similarity">
    <text evidence="10 11">Belongs to the thiamine-phosphate synthase family.</text>
</comment>
<dbReference type="HAMAP" id="MF_00097">
    <property type="entry name" value="TMP_synthase"/>
    <property type="match status" value="1"/>
</dbReference>
<dbReference type="STRING" id="52560.SAMN04488082_10876"/>
<comment type="catalytic activity">
    <reaction evidence="9 10 11">
        <text>2-[(2R,5Z)-2-carboxy-4-methylthiazol-5(2H)-ylidene]ethyl phosphate + 4-amino-2-methyl-5-(diphosphooxymethyl)pyrimidine + 2 H(+) = thiamine phosphate + CO2 + diphosphate</text>
        <dbReference type="Rhea" id="RHEA:47844"/>
        <dbReference type="ChEBI" id="CHEBI:15378"/>
        <dbReference type="ChEBI" id="CHEBI:16526"/>
        <dbReference type="ChEBI" id="CHEBI:33019"/>
        <dbReference type="ChEBI" id="CHEBI:37575"/>
        <dbReference type="ChEBI" id="CHEBI:57841"/>
        <dbReference type="ChEBI" id="CHEBI:62899"/>
        <dbReference type="EC" id="2.5.1.3"/>
    </reaction>
</comment>
<feature type="binding site" evidence="10">
    <location>
        <position position="69"/>
    </location>
    <ligand>
        <name>Mg(2+)</name>
        <dbReference type="ChEBI" id="CHEBI:18420"/>
    </ligand>
</feature>
<evidence type="ECO:0000256" key="11">
    <source>
        <dbReference type="RuleBase" id="RU003826"/>
    </source>
</evidence>
<feature type="binding site" evidence="10">
    <location>
        <position position="88"/>
    </location>
    <ligand>
        <name>Mg(2+)</name>
        <dbReference type="ChEBI" id="CHEBI:18420"/>
    </ligand>
</feature>
<evidence type="ECO:0000313" key="15">
    <source>
        <dbReference type="Proteomes" id="UP000198635"/>
    </source>
</evidence>
<evidence type="ECO:0000256" key="9">
    <source>
        <dbReference type="ARBA" id="ARBA00047883"/>
    </source>
</evidence>
<feature type="binding site" evidence="10">
    <location>
        <position position="164"/>
    </location>
    <ligand>
        <name>2-[(2R,5Z)-2-carboxy-4-methylthiazol-5(2H)-ylidene]ethyl phosphate</name>
        <dbReference type="ChEBI" id="CHEBI:62899"/>
    </ligand>
</feature>
<keyword evidence="5 10" id="KW-0460">Magnesium</keyword>
<reference evidence="15" key="1">
    <citation type="submission" date="2016-10" db="EMBL/GenBank/DDBJ databases">
        <authorList>
            <person name="Varghese N."/>
            <person name="Submissions S."/>
        </authorList>
    </citation>
    <scope>NUCLEOTIDE SEQUENCE [LARGE SCALE GENOMIC DNA]</scope>
    <source>
        <strain evidence="15">DSM 5918</strain>
    </source>
</reference>
<keyword evidence="3 10" id="KW-0808">Transferase</keyword>
<comment type="catalytic activity">
    <reaction evidence="7 10 11">
        <text>4-methyl-5-(2-phosphooxyethyl)-thiazole + 4-amino-2-methyl-5-(diphosphooxymethyl)pyrimidine + H(+) = thiamine phosphate + diphosphate</text>
        <dbReference type="Rhea" id="RHEA:22328"/>
        <dbReference type="ChEBI" id="CHEBI:15378"/>
        <dbReference type="ChEBI" id="CHEBI:33019"/>
        <dbReference type="ChEBI" id="CHEBI:37575"/>
        <dbReference type="ChEBI" id="CHEBI:57841"/>
        <dbReference type="ChEBI" id="CHEBI:58296"/>
        <dbReference type="EC" id="2.5.1.3"/>
    </reaction>
</comment>
<evidence type="ECO:0000256" key="7">
    <source>
        <dbReference type="ARBA" id="ARBA00047334"/>
    </source>
</evidence>
<feature type="domain" description="Thiamine phosphate synthase/TenI" evidence="13">
    <location>
        <begin position="6"/>
        <end position="187"/>
    </location>
</feature>
<dbReference type="AlphaFoldDB" id="A0A1I3UP15"/>
<feature type="binding site" evidence="10">
    <location>
        <begin position="133"/>
        <end position="135"/>
    </location>
    <ligand>
        <name>2-[(2R,5Z)-2-carboxy-4-methylthiazol-5(2H)-ylidene]ethyl phosphate</name>
        <dbReference type="ChEBI" id="CHEBI:62899"/>
    </ligand>
</feature>
<feature type="binding site" evidence="10">
    <location>
        <position position="136"/>
    </location>
    <ligand>
        <name>4-amino-2-methyl-5-(diphosphooxymethyl)pyrimidine</name>
        <dbReference type="ChEBI" id="CHEBI:57841"/>
    </ligand>
</feature>
<dbReference type="EC" id="2.5.1.3" evidence="10"/>
<dbReference type="GO" id="GO:0005737">
    <property type="term" value="C:cytoplasm"/>
    <property type="evidence" value="ECO:0007669"/>
    <property type="project" value="TreeGrafter"/>
</dbReference>
<dbReference type="PANTHER" id="PTHR20857:SF15">
    <property type="entry name" value="THIAMINE-PHOSPHATE SYNTHASE"/>
    <property type="match status" value="1"/>
</dbReference>
<proteinExistence type="inferred from homology"/>
<evidence type="ECO:0000256" key="4">
    <source>
        <dbReference type="ARBA" id="ARBA00022723"/>
    </source>
</evidence>
<sequence length="211" mass="21690">MPDLSLYLVTDRELSLGRSTLDIVRAAVAGGVTCVQLREKRCATREFVAEARAVRELLVGTGVPLIINDRIDVALAVSADGVHLGQTDMLIADARRLTGPDMLIGISAECVADAIRAQAEGADYVGISPVFATPTKTDTAPALGLDGVAAIRAAVSLPLVGIGGIGPDNAAEVIRAGCDGIAVVSAIVSAPDPKEAASRLRTIIRAAKELS</sequence>
<dbReference type="UniPathway" id="UPA00060">
    <property type="reaction ID" value="UER00141"/>
</dbReference>
<dbReference type="NCBIfam" id="TIGR00693">
    <property type="entry name" value="thiE"/>
    <property type="match status" value="1"/>
</dbReference>
<dbReference type="PANTHER" id="PTHR20857">
    <property type="entry name" value="THIAMINE-PHOSPHATE PYROPHOSPHORYLASE"/>
    <property type="match status" value="1"/>
</dbReference>
<feature type="binding site" evidence="10">
    <location>
        <position position="107"/>
    </location>
    <ligand>
        <name>4-amino-2-methyl-5-(diphosphooxymethyl)pyrimidine</name>
        <dbReference type="ChEBI" id="CHEBI:57841"/>
    </ligand>
</feature>
<dbReference type="GO" id="GO:0004789">
    <property type="term" value="F:thiamine-phosphate diphosphorylase activity"/>
    <property type="evidence" value="ECO:0007669"/>
    <property type="project" value="UniProtKB-UniRule"/>
</dbReference>
<keyword evidence="4 10" id="KW-0479">Metal-binding</keyword>
<dbReference type="Pfam" id="PF02581">
    <property type="entry name" value="TMP-TENI"/>
    <property type="match status" value="1"/>
</dbReference>
<evidence type="ECO:0000259" key="13">
    <source>
        <dbReference type="Pfam" id="PF02581"/>
    </source>
</evidence>
<feature type="binding site" evidence="10">
    <location>
        <begin position="184"/>
        <end position="185"/>
    </location>
    <ligand>
        <name>2-[(2R,5Z)-2-carboxy-4-methylthiazol-5(2H)-ylidene]ethyl phosphate</name>
        <dbReference type="ChEBI" id="CHEBI:62899"/>
    </ligand>
</feature>
<comment type="pathway">
    <text evidence="2 10 12">Cofactor biosynthesis; thiamine diphosphate biosynthesis; thiamine phosphate from 4-amino-2-methyl-5-diphosphomethylpyrimidine and 4-methyl-5-(2-phosphoethyl)-thiazole: step 1/1.</text>
</comment>
<keyword evidence="6 10" id="KW-0784">Thiamine biosynthesis</keyword>
<dbReference type="EMBL" id="FORX01000008">
    <property type="protein sequence ID" value="SFJ85124.1"/>
    <property type="molecule type" value="Genomic_DNA"/>
</dbReference>
<comment type="catalytic activity">
    <reaction evidence="8 10 11">
        <text>2-(2-carboxy-4-methylthiazol-5-yl)ethyl phosphate + 4-amino-2-methyl-5-(diphosphooxymethyl)pyrimidine + 2 H(+) = thiamine phosphate + CO2 + diphosphate</text>
        <dbReference type="Rhea" id="RHEA:47848"/>
        <dbReference type="ChEBI" id="CHEBI:15378"/>
        <dbReference type="ChEBI" id="CHEBI:16526"/>
        <dbReference type="ChEBI" id="CHEBI:33019"/>
        <dbReference type="ChEBI" id="CHEBI:37575"/>
        <dbReference type="ChEBI" id="CHEBI:57841"/>
        <dbReference type="ChEBI" id="CHEBI:62890"/>
        <dbReference type="EC" id="2.5.1.3"/>
    </reaction>
</comment>
<evidence type="ECO:0000256" key="10">
    <source>
        <dbReference type="HAMAP-Rule" id="MF_00097"/>
    </source>
</evidence>
<dbReference type="InterPro" id="IPR013785">
    <property type="entry name" value="Aldolase_TIM"/>
</dbReference>
<protein>
    <recommendedName>
        <fullName evidence="10">Thiamine-phosphate synthase</fullName>
        <shortName evidence="10">TP synthase</shortName>
        <shortName evidence="10">TPS</shortName>
        <ecNumber evidence="10">2.5.1.3</ecNumber>
    </recommendedName>
    <alternativeName>
        <fullName evidence="10">Thiamine-phosphate pyrophosphorylase</fullName>
        <shortName evidence="10">TMP pyrophosphorylase</shortName>
        <shortName evidence="10">TMP-PPase</shortName>
    </alternativeName>
</protein>
<dbReference type="InterPro" id="IPR022998">
    <property type="entry name" value="ThiamineP_synth_TenI"/>
</dbReference>
<evidence type="ECO:0000256" key="12">
    <source>
        <dbReference type="RuleBase" id="RU004253"/>
    </source>
</evidence>
<comment type="cofactor">
    <cofactor evidence="10">
        <name>Mg(2+)</name>
        <dbReference type="ChEBI" id="CHEBI:18420"/>
    </cofactor>
    <text evidence="10">Binds 1 Mg(2+) ion per subunit.</text>
</comment>
<evidence type="ECO:0000256" key="3">
    <source>
        <dbReference type="ARBA" id="ARBA00022679"/>
    </source>
</evidence>
<evidence type="ECO:0000256" key="5">
    <source>
        <dbReference type="ARBA" id="ARBA00022842"/>
    </source>
</evidence>
<organism evidence="14 15">
    <name type="scientific">Desulfomicrobium apsheronum</name>
    <dbReference type="NCBI Taxonomy" id="52560"/>
    <lineage>
        <taxon>Bacteria</taxon>
        <taxon>Pseudomonadati</taxon>
        <taxon>Thermodesulfobacteriota</taxon>
        <taxon>Desulfovibrionia</taxon>
        <taxon>Desulfovibrionales</taxon>
        <taxon>Desulfomicrobiaceae</taxon>
        <taxon>Desulfomicrobium</taxon>
    </lineage>
</organism>
<dbReference type="InterPro" id="IPR034291">
    <property type="entry name" value="TMP_synthase"/>
</dbReference>
<evidence type="ECO:0000313" key="14">
    <source>
        <dbReference type="EMBL" id="SFJ85124.1"/>
    </source>
</evidence>
<dbReference type="GO" id="GO:0009229">
    <property type="term" value="P:thiamine diphosphate biosynthetic process"/>
    <property type="evidence" value="ECO:0007669"/>
    <property type="project" value="UniProtKB-UniRule"/>
</dbReference>
<keyword evidence="15" id="KW-1185">Reference proteome</keyword>
<evidence type="ECO:0000256" key="8">
    <source>
        <dbReference type="ARBA" id="ARBA00047851"/>
    </source>
</evidence>
<evidence type="ECO:0000256" key="1">
    <source>
        <dbReference type="ARBA" id="ARBA00003814"/>
    </source>
</evidence>
<accession>A0A1I3UP15</accession>
<dbReference type="InterPro" id="IPR036206">
    <property type="entry name" value="ThiamineP_synth_sf"/>
</dbReference>
<dbReference type="OrthoDB" id="9810880at2"/>
<feature type="binding site" evidence="10">
    <location>
        <begin position="36"/>
        <end position="40"/>
    </location>
    <ligand>
        <name>4-amino-2-methyl-5-(diphosphooxymethyl)pyrimidine</name>
        <dbReference type="ChEBI" id="CHEBI:57841"/>
    </ligand>
</feature>
<comment type="function">
    <text evidence="1 10">Condenses 4-methyl-5-(beta-hydroxyethyl)thiazole monophosphate (THZ-P) and 2-methyl-4-amino-5-hydroxymethyl pyrimidine pyrophosphate (HMP-PP) to form thiamine monophosphate (TMP).</text>
</comment>
<dbReference type="RefSeq" id="WP_092374662.1">
    <property type="nucleotide sequence ID" value="NZ_FORX01000008.1"/>
</dbReference>
<dbReference type="Proteomes" id="UP000198635">
    <property type="component" value="Unassembled WGS sequence"/>
</dbReference>
<feature type="binding site" evidence="10">
    <location>
        <position position="68"/>
    </location>
    <ligand>
        <name>4-amino-2-methyl-5-(diphosphooxymethyl)pyrimidine</name>
        <dbReference type="ChEBI" id="CHEBI:57841"/>
    </ligand>
</feature>
<dbReference type="CDD" id="cd00564">
    <property type="entry name" value="TMP_TenI"/>
    <property type="match status" value="1"/>
</dbReference>
<dbReference type="GO" id="GO:0000287">
    <property type="term" value="F:magnesium ion binding"/>
    <property type="evidence" value="ECO:0007669"/>
    <property type="project" value="UniProtKB-UniRule"/>
</dbReference>
<name>A0A1I3UP15_9BACT</name>
<dbReference type="SUPFAM" id="SSF51391">
    <property type="entry name" value="Thiamin phosphate synthase"/>
    <property type="match status" value="1"/>
</dbReference>
<dbReference type="FunFam" id="3.20.20.70:FF:000096">
    <property type="entry name" value="Thiamine-phosphate synthase"/>
    <property type="match status" value="1"/>
</dbReference>
<gene>
    <name evidence="10" type="primary">thiE</name>
    <name evidence="14" type="ORF">SAMN04488082_10876</name>
</gene>